<sequence>MPCLRGIEIALCSNANGDRFPEYPHPDGTSIRLALSPASRSLLTPRGSSSITTSPAATPRRTGQALKTDPRVSVYIPSDSGSQFSVQYEITKVPSAPCKFMFFKLYMNGRLVTAWGCDLEDKLSGSIARTFWAPAGQWRNDVGIECRQFMFMPGLESRSAADDGGLIEVQAFRARDRKLRAPKLESFRHQEQYGIAAPSVGLIDNPEDVTFYQWHLLDPKDSPYARFAFHYRTMENLKQLSLIPPAPRTRPVLLEPHTPTTVVRQSNTPQESEDEPCRQESCLSFFKKTYQSISPKRASLPVDGTPGEEVAPKKSPIRRRFQNAISRTPPPLRPLVAKKDLVLQPSKALPDAPAARYFHRPLPDSPADTPTKIVRSASSTASLAPSLSPSIEQSFEDRVFDKDDDIEIGETKHVHIKKATEKPICLEFEKSLTDVSVPEYKISLPLTDRCPSPPNGSPDYEATPGISVQQGFGMFSIPEVPVHTPSPTRPAPPIPTSRTSSPTKLPSFNLSDEDGTSPHKTYADTRTFTDWIGRTTPSPRRAPPQLAPDRWSYPSRRDGRGQVPGFRTSTIFEDETDGDRPATAVDPTFEAIKENMPPEMTALTDSNGDWI</sequence>
<protein>
    <recommendedName>
        <fullName evidence="2">DUF7918 domain-containing protein</fullName>
    </recommendedName>
</protein>
<dbReference type="Proteomes" id="UP000275385">
    <property type="component" value="Unassembled WGS sequence"/>
</dbReference>
<keyword evidence="4" id="KW-1185">Reference proteome</keyword>
<dbReference type="AlphaFoldDB" id="A0A420Y1X6"/>
<name>A0A420Y1X6_9PEZI</name>
<feature type="compositionally biased region" description="Low complexity" evidence="1">
    <location>
        <begin position="41"/>
        <end position="59"/>
    </location>
</feature>
<evidence type="ECO:0000313" key="3">
    <source>
        <dbReference type="EMBL" id="RKU41878.1"/>
    </source>
</evidence>
<dbReference type="OrthoDB" id="436496at2759"/>
<dbReference type="EMBL" id="QVQW01000066">
    <property type="protein sequence ID" value="RKU41878.1"/>
    <property type="molecule type" value="Genomic_DNA"/>
</dbReference>
<dbReference type="PANTHER" id="PTHR36223">
    <property type="entry name" value="BETA-LACTAMASE-TYPE TRANSPEPTIDASE FOLD DOMAIN CONTAINING PROTEIN"/>
    <property type="match status" value="1"/>
</dbReference>
<dbReference type="PANTHER" id="PTHR36223:SF1">
    <property type="entry name" value="TRANSCRIPTION ELONGATION FACTOR EAF N-TERMINAL DOMAIN-CONTAINING PROTEIN"/>
    <property type="match status" value="1"/>
</dbReference>
<feature type="region of interest" description="Disordered" evidence="1">
    <location>
        <begin position="41"/>
        <end position="64"/>
    </location>
</feature>
<evidence type="ECO:0000256" key="1">
    <source>
        <dbReference type="SAM" id="MobiDB-lite"/>
    </source>
</evidence>
<dbReference type="STRING" id="177199.A0A420Y1X6"/>
<proteinExistence type="predicted"/>
<dbReference type="Pfam" id="PF25534">
    <property type="entry name" value="DUF7918"/>
    <property type="match status" value="1"/>
</dbReference>
<evidence type="ECO:0000259" key="2">
    <source>
        <dbReference type="Pfam" id="PF25534"/>
    </source>
</evidence>
<organism evidence="3 4">
    <name type="scientific">Coniochaeta pulveracea</name>
    <dbReference type="NCBI Taxonomy" id="177199"/>
    <lineage>
        <taxon>Eukaryota</taxon>
        <taxon>Fungi</taxon>
        <taxon>Dikarya</taxon>
        <taxon>Ascomycota</taxon>
        <taxon>Pezizomycotina</taxon>
        <taxon>Sordariomycetes</taxon>
        <taxon>Sordariomycetidae</taxon>
        <taxon>Coniochaetales</taxon>
        <taxon>Coniochaetaceae</taxon>
        <taxon>Coniochaeta</taxon>
    </lineage>
</organism>
<feature type="region of interest" description="Disordered" evidence="1">
    <location>
        <begin position="482"/>
        <end position="566"/>
    </location>
</feature>
<feature type="domain" description="DUF7918" evidence="2">
    <location>
        <begin position="67"/>
        <end position="244"/>
    </location>
</feature>
<dbReference type="InterPro" id="IPR057678">
    <property type="entry name" value="DUF7918"/>
</dbReference>
<comment type="caution">
    <text evidence="3">The sequence shown here is derived from an EMBL/GenBank/DDBJ whole genome shotgun (WGS) entry which is preliminary data.</text>
</comment>
<gene>
    <name evidence="3" type="ORF">DL546_003374</name>
</gene>
<accession>A0A420Y1X6</accession>
<evidence type="ECO:0000313" key="4">
    <source>
        <dbReference type="Proteomes" id="UP000275385"/>
    </source>
</evidence>
<reference evidence="3 4" key="1">
    <citation type="submission" date="2018-08" db="EMBL/GenBank/DDBJ databases">
        <title>Draft genome of the lignicolous fungus Coniochaeta pulveracea.</title>
        <authorList>
            <person name="Borstlap C.J."/>
            <person name="De Witt R.N."/>
            <person name="Botha A."/>
            <person name="Volschenk H."/>
        </authorList>
    </citation>
    <scope>NUCLEOTIDE SEQUENCE [LARGE SCALE GENOMIC DNA]</scope>
    <source>
        <strain evidence="3 4">CAB683</strain>
    </source>
</reference>